<evidence type="ECO:0000259" key="1">
    <source>
        <dbReference type="Pfam" id="PF26603"/>
    </source>
</evidence>
<dbReference type="Pfam" id="PF26603">
    <property type="entry name" value="DUF8188"/>
    <property type="match status" value="1"/>
</dbReference>
<dbReference type="InterPro" id="IPR058501">
    <property type="entry name" value="DUF8188"/>
</dbReference>
<sequence length="198" mass="22806">WIVGVFVLFPLFVVLYNKITVRKNDGEKFFSAYYKKIIPIQLSIPKLGGGYSDTLNVEFDHYRVGASPIGYKGLSGNIIGVPFLDLNQHKFYKIRMYDIDNQKYHILSDVLEGQGITAWVNQEDLKDPSYGTKEKPIPVFNFKGIGEPIRITSESEGSVNGYESLEPTNEQYKHNVLTYLTYIMPKDEFKKRFEKTNE</sequence>
<comment type="caution">
    <text evidence="2">The sequence shown here is derived from an EMBL/GenBank/DDBJ whole genome shotgun (WGS) entry which is preliminary data.</text>
</comment>
<dbReference type="EMBL" id="QNQU01000048">
    <property type="protein sequence ID" value="RBQ02201.1"/>
    <property type="molecule type" value="Genomic_DNA"/>
</dbReference>
<organism evidence="2 3">
    <name type="scientific">Pedobacter miscanthi</name>
    <dbReference type="NCBI Taxonomy" id="2259170"/>
    <lineage>
        <taxon>Bacteria</taxon>
        <taxon>Pseudomonadati</taxon>
        <taxon>Bacteroidota</taxon>
        <taxon>Sphingobacteriia</taxon>
        <taxon>Sphingobacteriales</taxon>
        <taxon>Sphingobacteriaceae</taxon>
        <taxon>Pedobacter</taxon>
    </lineage>
</organism>
<name>A0A366KKG9_9SPHI</name>
<evidence type="ECO:0000313" key="2">
    <source>
        <dbReference type="EMBL" id="RBQ02201.1"/>
    </source>
</evidence>
<dbReference type="Proteomes" id="UP000252081">
    <property type="component" value="Unassembled WGS sequence"/>
</dbReference>
<protein>
    <recommendedName>
        <fullName evidence="1">DUF8188 domain-containing protein</fullName>
    </recommendedName>
</protein>
<gene>
    <name evidence="2" type="ORF">DRW42_27805</name>
</gene>
<feature type="non-terminal residue" evidence="2">
    <location>
        <position position="1"/>
    </location>
</feature>
<accession>A0A366KKG9</accession>
<feature type="domain" description="DUF8188" evidence="1">
    <location>
        <begin position="25"/>
        <end position="193"/>
    </location>
</feature>
<keyword evidence="3" id="KW-1185">Reference proteome</keyword>
<proteinExistence type="predicted"/>
<dbReference type="RefSeq" id="WP_208643664.1">
    <property type="nucleotide sequence ID" value="NZ_QNQU01000048.1"/>
</dbReference>
<reference evidence="2 3" key="1">
    <citation type="submission" date="2018-07" db="EMBL/GenBank/DDBJ databases">
        <title>A draft genome of a endophytic bacteria, a new species of Pedobacter.</title>
        <authorList>
            <person name="Zhang Z.D."/>
            <person name="Chen Z.J."/>
        </authorList>
    </citation>
    <scope>NUCLEOTIDE SEQUENCE [LARGE SCALE GENOMIC DNA]</scope>
    <source>
        <strain evidence="2 3">RS10</strain>
    </source>
</reference>
<dbReference type="AlphaFoldDB" id="A0A366KKG9"/>
<evidence type="ECO:0000313" key="3">
    <source>
        <dbReference type="Proteomes" id="UP000252081"/>
    </source>
</evidence>